<dbReference type="EMBL" id="BMIC01000001">
    <property type="protein sequence ID" value="GFZ82009.1"/>
    <property type="molecule type" value="Genomic_DNA"/>
</dbReference>
<dbReference type="PROSITE" id="PS00688">
    <property type="entry name" value="SIGMA54_INTERACT_3"/>
    <property type="match status" value="1"/>
</dbReference>
<sequence>MIKKTILIVDDTYENLYLLRVILEEVGYHVIEANDGSEGLKKLYENNNVDLIISDILMPVMDGFMFCQACKEEKLFKNIPFVFYTSTYTERLDEDFALKLGAAKYLRKPIDHDEVISTVKNILGKNSKPTKQVKRDKITNEDVLKLYSERLINKLEQKSFDLEREIEVRKKAEKLLIHKNEVLDLIAHSTPLSKVFDHILLNYESNHKNYQASISLMNEDGIHLELVSAPSMPQAYNLAIKRAKIGKKAGSCGTAAFTKKLVIVSDISKDKLWEDYRDIALKHNLKSCWSIPILSKNNIVLGTFAIYGKEVNSPSDEEIVDLNYVVNLALVAIEKAKIVAEIKKRDESYKSLVNQASDAIVTYSLEGDIFDFNKVAYTVLGYTKNEFSKLKIQNIIQGDFIASPERHEKILKGKPVLFERQLICKDGTLIDTEISAKLQTDGRILGIIRNITERKKAELKLQESEKSLLLAQKLAKIGSYNYDFKAQIVHGSSSYREIVGVESDTVITLDVWKTISHPDDTDSNKKVLDRCVETGEIFDVEYRILTKNKKELKWIHGIGEVVYVNGEAINFFGTIQDITERKQSEIALKAAKEFSESLISSMQHGLSVIDANTKHIHVNPALCKMTGYSEKELLGISPPFPYWPPEYYDEINDIVEKTLIGIDKSGETVFKRKNGERFPVQISISSVKDENDKGVAFIASIEDVSVKVKAREELRAAKEFSDKLIMSMQEGLLIVDLSGKIIMVNNSLSEILGYKKEELIGLDLPYPFAKMEDLELMLEIKDEVASGETKSFQLEFFKKNGDKFLASFLSGNILNDKGEVIALFGTIKDVTEEDKAKRILENLAEIALDRKNTILKLVGYVGRDFNSTIKKIAKVSANSLNVERVTLWKFENDKTELLSELYYNADENVYDQNGLVIKKEDYPAYFNVFENETSINIADVSNNPITKPFAKDFYIPSNISSRLDVVIHGKNDHYGIISFESSNDKRVFNNEEENFATSIANVVSLMVESTERNIAEGKLVKTNEKLLEVNTELNKLKKELEEQNVYLREEIDLVFNYEEMVYGSAVFSNVLTDVELVAATNATVLLLGESGTGKELLARAIHNTSPRKNKPLIKVNCAAIPKELIESELFGHKKGSFTGAINDKIGKFKLADGGTLFLDEIGELPIDMQPKLLRAIQESEIEQIGSTETQKVDIRIIAATNRNLKVEVEEKRFRSDLFFRLNVFPIVVPPLRDRVEDIPILIEHFVDKFSKAYNKDIKFMSEETKRNMQEYSWPGNIRELENLIERAVILSQDKTLVLPNFETGSEEKLISSTVLTLDEAQRLHIIKILKKCNWKIDGSDGAAQLLEIKPSTLRDRMKKLGIKKPD</sequence>
<dbReference type="Pfam" id="PF08447">
    <property type="entry name" value="PAS_3"/>
    <property type="match status" value="1"/>
</dbReference>
<dbReference type="SMART" id="SM00091">
    <property type="entry name" value="PAS"/>
    <property type="match status" value="3"/>
</dbReference>
<keyword evidence="9" id="KW-0597">Phosphoprotein</keyword>
<dbReference type="Pfam" id="PF13185">
    <property type="entry name" value="GAF_2"/>
    <property type="match status" value="1"/>
</dbReference>
<dbReference type="InterPro" id="IPR029016">
    <property type="entry name" value="GAF-like_dom_sf"/>
</dbReference>
<dbReference type="Gene3D" id="3.30.450.20">
    <property type="entry name" value="PAS domain"/>
    <property type="match status" value="4"/>
</dbReference>
<dbReference type="PROSITE" id="PS50110">
    <property type="entry name" value="RESPONSE_REGULATORY"/>
    <property type="match status" value="1"/>
</dbReference>
<feature type="domain" description="PAS" evidence="13">
    <location>
        <begin position="464"/>
        <end position="535"/>
    </location>
</feature>
<dbReference type="Gene3D" id="3.40.50.300">
    <property type="entry name" value="P-loop containing nucleotide triphosphate hydrolases"/>
    <property type="match status" value="1"/>
</dbReference>
<keyword evidence="5" id="KW-0805">Transcription regulation</keyword>
<dbReference type="PROSITE" id="PS00675">
    <property type="entry name" value="SIGMA54_INTERACT_1"/>
    <property type="match status" value="1"/>
</dbReference>
<dbReference type="InterPro" id="IPR025662">
    <property type="entry name" value="Sigma_54_int_dom_ATP-bd_1"/>
</dbReference>
<evidence type="ECO:0000256" key="7">
    <source>
        <dbReference type="ARBA" id="ARBA00023159"/>
    </source>
</evidence>
<dbReference type="InterPro" id="IPR013655">
    <property type="entry name" value="PAS_fold_3"/>
</dbReference>
<feature type="domain" description="PAC" evidence="14">
    <location>
        <begin position="664"/>
        <end position="716"/>
    </location>
</feature>
<evidence type="ECO:0000256" key="1">
    <source>
        <dbReference type="ARBA" id="ARBA00022679"/>
    </source>
</evidence>
<evidence type="ECO:0008006" key="17">
    <source>
        <dbReference type="Google" id="ProtNLM"/>
    </source>
</evidence>
<evidence type="ECO:0000256" key="3">
    <source>
        <dbReference type="ARBA" id="ARBA00022777"/>
    </source>
</evidence>
<feature type="modified residue" description="4-aspartylphosphate" evidence="9">
    <location>
        <position position="55"/>
    </location>
</feature>
<proteinExistence type="predicted"/>
<dbReference type="NCBIfam" id="TIGR00229">
    <property type="entry name" value="sensory_box"/>
    <property type="match status" value="4"/>
</dbReference>
<evidence type="ECO:0000256" key="5">
    <source>
        <dbReference type="ARBA" id="ARBA00023015"/>
    </source>
</evidence>
<dbReference type="PROSITE" id="PS00676">
    <property type="entry name" value="SIGMA54_INTERACT_2"/>
    <property type="match status" value="1"/>
</dbReference>
<feature type="domain" description="PAS" evidence="13">
    <location>
        <begin position="717"/>
        <end position="788"/>
    </location>
</feature>
<dbReference type="PANTHER" id="PTHR32071:SF117">
    <property type="entry name" value="PTS-DEPENDENT DIHYDROXYACETONE KINASE OPERON REGULATORY PROTEIN-RELATED"/>
    <property type="match status" value="1"/>
</dbReference>
<gene>
    <name evidence="15" type="ORF">GCM10011531_10470</name>
</gene>
<dbReference type="PROSITE" id="PS50112">
    <property type="entry name" value="PAS"/>
    <property type="match status" value="4"/>
</dbReference>
<feature type="domain" description="Response regulatory" evidence="12">
    <location>
        <begin position="5"/>
        <end position="123"/>
    </location>
</feature>
<evidence type="ECO:0000256" key="6">
    <source>
        <dbReference type="ARBA" id="ARBA00023125"/>
    </source>
</evidence>
<dbReference type="Gene3D" id="3.30.450.40">
    <property type="match status" value="2"/>
</dbReference>
<evidence type="ECO:0000259" key="13">
    <source>
        <dbReference type="PROSITE" id="PS50112"/>
    </source>
</evidence>
<keyword evidence="8" id="KW-0804">Transcription</keyword>
<dbReference type="RefSeq" id="WP_229660172.1">
    <property type="nucleotide sequence ID" value="NZ_BMIC01000001.1"/>
</dbReference>
<evidence type="ECO:0000256" key="2">
    <source>
        <dbReference type="ARBA" id="ARBA00022741"/>
    </source>
</evidence>
<dbReference type="InterPro" id="IPR003593">
    <property type="entry name" value="AAA+_ATPase"/>
</dbReference>
<keyword evidence="1" id="KW-0808">Transferase</keyword>
<keyword evidence="10" id="KW-0175">Coiled coil</keyword>
<dbReference type="PROSITE" id="PS50113">
    <property type="entry name" value="PAC"/>
    <property type="match status" value="3"/>
</dbReference>
<dbReference type="Pfam" id="PF00072">
    <property type="entry name" value="Response_reg"/>
    <property type="match status" value="1"/>
</dbReference>
<protein>
    <recommendedName>
        <fullName evidence="17">PAS domain S-box-containing protein</fullName>
    </recommendedName>
</protein>
<dbReference type="GO" id="GO:0003677">
    <property type="term" value="F:DNA binding"/>
    <property type="evidence" value="ECO:0007669"/>
    <property type="project" value="UniProtKB-KW"/>
</dbReference>
<dbReference type="InterPro" id="IPR025943">
    <property type="entry name" value="Sigma_54_int_dom_ATP-bd_2"/>
</dbReference>
<comment type="caution">
    <text evidence="15">The sequence shown here is derived from an EMBL/GenBank/DDBJ whole genome shotgun (WGS) entry which is preliminary data.</text>
</comment>
<dbReference type="InterPro" id="IPR001789">
    <property type="entry name" value="Sig_transdc_resp-reg_receiver"/>
</dbReference>
<dbReference type="Proteomes" id="UP000598120">
    <property type="component" value="Unassembled WGS sequence"/>
</dbReference>
<evidence type="ECO:0000313" key="16">
    <source>
        <dbReference type="Proteomes" id="UP000598120"/>
    </source>
</evidence>
<dbReference type="CDD" id="cd00009">
    <property type="entry name" value="AAA"/>
    <property type="match status" value="1"/>
</dbReference>
<dbReference type="SUPFAM" id="SSF46689">
    <property type="entry name" value="Homeodomain-like"/>
    <property type="match status" value="1"/>
</dbReference>
<dbReference type="InterPro" id="IPR009057">
    <property type="entry name" value="Homeodomain-like_sf"/>
</dbReference>
<dbReference type="Gene3D" id="1.10.10.60">
    <property type="entry name" value="Homeodomain-like"/>
    <property type="match status" value="1"/>
</dbReference>
<keyword evidence="3" id="KW-0418">Kinase</keyword>
<keyword evidence="6" id="KW-0238">DNA-binding</keyword>
<dbReference type="Gene3D" id="2.10.70.100">
    <property type="match status" value="1"/>
</dbReference>
<accession>A0A8J2TQS3</accession>
<organism evidence="15 16">
    <name type="scientific">Aquaticitalea lipolytica</name>
    <dbReference type="NCBI Taxonomy" id="1247562"/>
    <lineage>
        <taxon>Bacteria</taxon>
        <taxon>Pseudomonadati</taxon>
        <taxon>Bacteroidota</taxon>
        <taxon>Flavobacteriia</taxon>
        <taxon>Flavobacteriales</taxon>
        <taxon>Flavobacteriaceae</taxon>
        <taxon>Aquaticitalea</taxon>
    </lineage>
</organism>
<evidence type="ECO:0000256" key="9">
    <source>
        <dbReference type="PROSITE-ProRule" id="PRU00169"/>
    </source>
</evidence>
<dbReference type="Pfam" id="PF13426">
    <property type="entry name" value="PAS_9"/>
    <property type="match status" value="3"/>
</dbReference>
<keyword evidence="7" id="KW-0010">Activator</keyword>
<dbReference type="InterPro" id="IPR002078">
    <property type="entry name" value="Sigma_54_int"/>
</dbReference>
<name>A0A8J2TQS3_9FLAO</name>
<feature type="domain" description="Sigma-54 factor interaction" evidence="11">
    <location>
        <begin position="1060"/>
        <end position="1289"/>
    </location>
</feature>
<dbReference type="InterPro" id="IPR011006">
    <property type="entry name" value="CheY-like_superfamily"/>
</dbReference>
<dbReference type="InterPro" id="IPR025944">
    <property type="entry name" value="Sigma_54_int_dom_CS"/>
</dbReference>
<dbReference type="FunFam" id="3.40.50.300:FF:000006">
    <property type="entry name" value="DNA-binding transcriptional regulator NtrC"/>
    <property type="match status" value="1"/>
</dbReference>
<dbReference type="InterPro" id="IPR035965">
    <property type="entry name" value="PAS-like_dom_sf"/>
</dbReference>
<reference evidence="15 16" key="1">
    <citation type="journal article" date="2014" name="Int. J. Syst. Evol. Microbiol.">
        <title>Complete genome sequence of Corynebacterium casei LMG S-19264T (=DSM 44701T), isolated from a smear-ripened cheese.</title>
        <authorList>
            <consortium name="US DOE Joint Genome Institute (JGI-PGF)"/>
            <person name="Walter F."/>
            <person name="Albersmeier A."/>
            <person name="Kalinowski J."/>
            <person name="Ruckert C."/>
        </authorList>
    </citation>
    <scope>NUCLEOTIDE SEQUENCE [LARGE SCALE GENOMIC DNA]</scope>
    <source>
        <strain evidence="15 16">CGMCC 1.15295</strain>
    </source>
</reference>
<dbReference type="CDD" id="cd00130">
    <property type="entry name" value="PAS"/>
    <property type="match status" value="4"/>
</dbReference>
<dbReference type="Gene3D" id="3.40.50.2300">
    <property type="match status" value="1"/>
</dbReference>
<keyword evidence="4" id="KW-0067">ATP-binding</keyword>
<dbReference type="SUPFAM" id="SSF52172">
    <property type="entry name" value="CheY-like"/>
    <property type="match status" value="1"/>
</dbReference>
<dbReference type="InterPro" id="IPR003018">
    <property type="entry name" value="GAF"/>
</dbReference>
<evidence type="ECO:0000256" key="4">
    <source>
        <dbReference type="ARBA" id="ARBA00022840"/>
    </source>
</evidence>
<evidence type="ECO:0000259" key="14">
    <source>
        <dbReference type="PROSITE" id="PS50113"/>
    </source>
</evidence>
<evidence type="ECO:0000313" key="15">
    <source>
        <dbReference type="EMBL" id="GFZ82009.1"/>
    </source>
</evidence>
<dbReference type="GO" id="GO:0006355">
    <property type="term" value="P:regulation of DNA-templated transcription"/>
    <property type="evidence" value="ECO:0007669"/>
    <property type="project" value="InterPro"/>
</dbReference>
<dbReference type="SUPFAM" id="SSF52540">
    <property type="entry name" value="P-loop containing nucleoside triphosphate hydrolases"/>
    <property type="match status" value="1"/>
</dbReference>
<dbReference type="GO" id="GO:0005524">
    <property type="term" value="F:ATP binding"/>
    <property type="evidence" value="ECO:0007669"/>
    <property type="project" value="UniProtKB-KW"/>
</dbReference>
<dbReference type="SUPFAM" id="SSF55781">
    <property type="entry name" value="GAF domain-like"/>
    <property type="match status" value="2"/>
</dbReference>
<dbReference type="PROSITE" id="PS50045">
    <property type="entry name" value="SIGMA54_INTERACT_4"/>
    <property type="match status" value="1"/>
</dbReference>
<dbReference type="Pfam" id="PF00158">
    <property type="entry name" value="Sigma54_activat"/>
    <property type="match status" value="1"/>
</dbReference>
<dbReference type="InterPro" id="IPR001610">
    <property type="entry name" value="PAC"/>
</dbReference>
<dbReference type="SMART" id="SM00382">
    <property type="entry name" value="AAA"/>
    <property type="match status" value="1"/>
</dbReference>
<dbReference type="SMART" id="SM00448">
    <property type="entry name" value="REC"/>
    <property type="match status" value="1"/>
</dbReference>
<evidence type="ECO:0000256" key="8">
    <source>
        <dbReference type="ARBA" id="ARBA00023163"/>
    </source>
</evidence>
<dbReference type="GO" id="GO:0016301">
    <property type="term" value="F:kinase activity"/>
    <property type="evidence" value="ECO:0007669"/>
    <property type="project" value="UniProtKB-KW"/>
</dbReference>
<dbReference type="Gene3D" id="1.10.8.60">
    <property type="match status" value="1"/>
</dbReference>
<dbReference type="Pfam" id="PF25601">
    <property type="entry name" value="AAA_lid_14"/>
    <property type="match status" value="1"/>
</dbReference>
<dbReference type="InterPro" id="IPR027417">
    <property type="entry name" value="P-loop_NTPase"/>
</dbReference>
<dbReference type="SMART" id="SM00065">
    <property type="entry name" value="GAF"/>
    <property type="match status" value="2"/>
</dbReference>
<evidence type="ECO:0000259" key="12">
    <source>
        <dbReference type="PROSITE" id="PS50110"/>
    </source>
</evidence>
<keyword evidence="2" id="KW-0547">Nucleotide-binding</keyword>
<evidence type="ECO:0000259" key="11">
    <source>
        <dbReference type="PROSITE" id="PS50045"/>
    </source>
</evidence>
<dbReference type="InterPro" id="IPR058031">
    <property type="entry name" value="AAA_lid_NorR"/>
</dbReference>
<dbReference type="SMART" id="SM00086">
    <property type="entry name" value="PAC"/>
    <property type="match status" value="4"/>
</dbReference>
<feature type="domain" description="PAS" evidence="13">
    <location>
        <begin position="591"/>
        <end position="659"/>
    </location>
</feature>
<feature type="coiled-coil region" evidence="10">
    <location>
        <begin position="1019"/>
        <end position="1050"/>
    </location>
</feature>
<feature type="domain" description="PAC" evidence="14">
    <location>
        <begin position="790"/>
        <end position="842"/>
    </location>
</feature>
<dbReference type="InterPro" id="IPR000014">
    <property type="entry name" value="PAS"/>
</dbReference>
<dbReference type="SUPFAM" id="SSF55785">
    <property type="entry name" value="PYP-like sensor domain (PAS domain)"/>
    <property type="match status" value="4"/>
</dbReference>
<evidence type="ECO:0000256" key="10">
    <source>
        <dbReference type="SAM" id="Coils"/>
    </source>
</evidence>
<feature type="domain" description="PAS" evidence="13">
    <location>
        <begin position="345"/>
        <end position="387"/>
    </location>
</feature>
<keyword evidence="16" id="KW-1185">Reference proteome</keyword>
<dbReference type="PANTHER" id="PTHR32071">
    <property type="entry name" value="TRANSCRIPTIONAL REGULATORY PROTEIN"/>
    <property type="match status" value="1"/>
</dbReference>
<dbReference type="InterPro" id="IPR000700">
    <property type="entry name" value="PAS-assoc_C"/>
</dbReference>
<feature type="domain" description="PAC" evidence="14">
    <location>
        <begin position="538"/>
        <end position="590"/>
    </location>
</feature>
<dbReference type="GO" id="GO:0000160">
    <property type="term" value="P:phosphorelay signal transduction system"/>
    <property type="evidence" value="ECO:0007669"/>
    <property type="project" value="InterPro"/>
</dbReference>